<keyword evidence="2" id="KW-1133">Transmembrane helix</keyword>
<evidence type="ECO:0000313" key="5">
    <source>
        <dbReference type="Proteomes" id="UP001526147"/>
    </source>
</evidence>
<keyword evidence="5" id="KW-1185">Reference proteome</keyword>
<comment type="caution">
    <text evidence="4">The sequence shown here is derived from an EMBL/GenBank/DDBJ whole genome shotgun (WGS) entry which is preliminary data.</text>
</comment>
<feature type="domain" description="Glycine zipper-like" evidence="3">
    <location>
        <begin position="103"/>
        <end position="142"/>
    </location>
</feature>
<dbReference type="InterPro" id="IPR058598">
    <property type="entry name" value="Gly_zipper-like_dom"/>
</dbReference>
<accession>A0ABT3DDB5</accession>
<keyword evidence="1" id="KW-0175">Coiled coil</keyword>
<dbReference type="RefSeq" id="WP_264141910.1">
    <property type="nucleotide sequence ID" value="NZ_JAOYEY010000028.1"/>
</dbReference>
<evidence type="ECO:0000259" key="3">
    <source>
        <dbReference type="Pfam" id="PF26273"/>
    </source>
</evidence>
<feature type="transmembrane region" description="Helical" evidence="2">
    <location>
        <begin position="99"/>
        <end position="118"/>
    </location>
</feature>
<protein>
    <recommendedName>
        <fullName evidence="3">Glycine zipper-like domain-containing protein</fullName>
    </recommendedName>
</protein>
<evidence type="ECO:0000256" key="1">
    <source>
        <dbReference type="SAM" id="Coils"/>
    </source>
</evidence>
<dbReference type="EMBL" id="JAOYEY010000028">
    <property type="protein sequence ID" value="MCV9885045.1"/>
    <property type="molecule type" value="Genomic_DNA"/>
</dbReference>
<dbReference type="Pfam" id="PF26273">
    <property type="entry name" value="Gly_zipper"/>
    <property type="match status" value="1"/>
</dbReference>
<name>A0ABT3DDB5_9BACI</name>
<evidence type="ECO:0000313" key="4">
    <source>
        <dbReference type="EMBL" id="MCV9885045.1"/>
    </source>
</evidence>
<reference evidence="4 5" key="1">
    <citation type="submission" date="2022-10" db="EMBL/GenBank/DDBJ databases">
        <title>Draft genome assembly of moderately radiation resistant bacterium Metabacillus halosaccharovorans.</title>
        <authorList>
            <person name="Pal S."/>
            <person name="Gopinathan A."/>
        </authorList>
    </citation>
    <scope>NUCLEOTIDE SEQUENCE [LARGE SCALE GENOMIC DNA]</scope>
    <source>
        <strain evidence="4 5">VITHBRA001</strain>
    </source>
</reference>
<keyword evidence="2" id="KW-0812">Transmembrane</keyword>
<feature type="transmembrane region" description="Helical" evidence="2">
    <location>
        <begin position="124"/>
        <end position="142"/>
    </location>
</feature>
<gene>
    <name evidence="4" type="ORF">OIH86_05210</name>
</gene>
<proteinExistence type="predicted"/>
<dbReference type="Proteomes" id="UP001526147">
    <property type="component" value="Unassembled WGS sequence"/>
</dbReference>
<keyword evidence="2" id="KW-0472">Membrane</keyword>
<organism evidence="4 5">
    <name type="scientific">Metabacillus halosaccharovorans</name>
    <dbReference type="NCBI Taxonomy" id="930124"/>
    <lineage>
        <taxon>Bacteria</taxon>
        <taxon>Bacillati</taxon>
        <taxon>Bacillota</taxon>
        <taxon>Bacilli</taxon>
        <taxon>Bacillales</taxon>
        <taxon>Bacillaceae</taxon>
        <taxon>Metabacillus</taxon>
    </lineage>
</organism>
<evidence type="ECO:0000256" key="2">
    <source>
        <dbReference type="SAM" id="Phobius"/>
    </source>
</evidence>
<feature type="coiled-coil region" evidence="1">
    <location>
        <begin position="1"/>
        <end position="59"/>
    </location>
</feature>
<sequence>MNEHLDQIKTTIKELRKIDNKKNTGKIDFNKCERVAEKLDSLSENCQECEQQLLEIKNHFIKIKADLDNLDKNALKQHQHFIQQTYNHLQKKHKLLPEGYYMSIYMSIGMSMGVVFGLTIFDNIALGIPIGMCLGLAIGAGLDADIKKKGKTI</sequence>